<evidence type="ECO:0000256" key="4">
    <source>
        <dbReference type="ARBA" id="ARBA00023239"/>
    </source>
</evidence>
<evidence type="ECO:0000256" key="1">
    <source>
        <dbReference type="ARBA" id="ARBA00022723"/>
    </source>
</evidence>
<keyword evidence="3 6" id="KW-0464">Manganese</keyword>
<dbReference type="Proteomes" id="UP000295294">
    <property type="component" value="Chromosome 2"/>
</dbReference>
<keyword evidence="4 6" id="KW-0456">Lyase</keyword>
<comment type="similarity">
    <text evidence="6">Belongs to the pseudouridine-5'-phosphate glycosidase family.</text>
</comment>
<dbReference type="GO" id="GO:0046113">
    <property type="term" value="P:nucleobase catabolic process"/>
    <property type="evidence" value="ECO:0007669"/>
    <property type="project" value="UniProtKB-UniRule"/>
</dbReference>
<evidence type="ECO:0000256" key="2">
    <source>
        <dbReference type="ARBA" id="ARBA00022801"/>
    </source>
</evidence>
<feature type="binding site" evidence="6">
    <location>
        <position position="111"/>
    </location>
    <ligand>
        <name>substrate</name>
    </ligand>
</feature>
<comment type="function">
    <text evidence="6">Catalyzes the reversible cleavage of pseudouridine 5'-phosphate (PsiMP) to ribose 5-phosphate and uracil. Functions biologically in the cleavage direction, as part of a pseudouridine degradation pathway.</text>
</comment>
<evidence type="ECO:0000256" key="5">
    <source>
        <dbReference type="ARBA" id="ARBA00023295"/>
    </source>
</evidence>
<feature type="active site" description="Nucleophile" evidence="6">
    <location>
        <position position="164"/>
    </location>
</feature>
<evidence type="ECO:0000313" key="7">
    <source>
        <dbReference type="EMBL" id="QBY54893.1"/>
    </source>
</evidence>
<dbReference type="STRING" id="1349762.GCA_001592245_02660"/>
<dbReference type="OrthoDB" id="9805870at2"/>
<comment type="cofactor">
    <cofactor evidence="6">
        <name>Mn(2+)</name>
        <dbReference type="ChEBI" id="CHEBI:29035"/>
    </cofactor>
    <text evidence="6">Binds 1 Mn(2+) ion per subunit.</text>
</comment>
<name>A0A4P7LMM1_9BURK</name>
<dbReference type="Pfam" id="PF04227">
    <property type="entry name" value="Indigoidine_A"/>
    <property type="match status" value="1"/>
</dbReference>
<organism evidence="7 8">
    <name type="scientific">Cupriavidus oxalaticus</name>
    <dbReference type="NCBI Taxonomy" id="96344"/>
    <lineage>
        <taxon>Bacteria</taxon>
        <taxon>Pseudomonadati</taxon>
        <taxon>Pseudomonadota</taxon>
        <taxon>Betaproteobacteria</taxon>
        <taxon>Burkholderiales</taxon>
        <taxon>Burkholderiaceae</taxon>
        <taxon>Cupriavidus</taxon>
    </lineage>
</organism>
<feature type="active site" description="Proton donor" evidence="6">
    <location>
        <position position="30"/>
    </location>
</feature>
<comment type="catalytic activity">
    <reaction evidence="6">
        <text>D-ribose 5-phosphate + uracil = psi-UMP + H2O</text>
        <dbReference type="Rhea" id="RHEA:18337"/>
        <dbReference type="ChEBI" id="CHEBI:15377"/>
        <dbReference type="ChEBI" id="CHEBI:17568"/>
        <dbReference type="ChEBI" id="CHEBI:58380"/>
        <dbReference type="ChEBI" id="CHEBI:78346"/>
        <dbReference type="EC" id="4.2.1.70"/>
    </reaction>
</comment>
<evidence type="ECO:0000256" key="6">
    <source>
        <dbReference type="HAMAP-Rule" id="MF_01876"/>
    </source>
</evidence>
<dbReference type="Gene3D" id="3.40.1790.10">
    <property type="entry name" value="Indigoidine synthase domain"/>
    <property type="match status" value="1"/>
</dbReference>
<dbReference type="PANTHER" id="PTHR42909">
    <property type="entry name" value="ZGC:136858"/>
    <property type="match status" value="1"/>
</dbReference>
<dbReference type="InterPro" id="IPR007342">
    <property type="entry name" value="PsuG"/>
</dbReference>
<sequence length="321" mass="32910">MNAGPAQAWLSFSAPVAAARAAGRPVVALESTIIAHGMPYPENVRTARKVEALIRRLGAEPATIAVIGGRIRIGLSDDELELLGRSGQAHKVSRRDLPAVLASGELGATTVAGTMICAALAGIEVFVTGGIGGVHRGAQETFDISADLQELARTSVAVVCAGAKSVLDIGLTLEYLETHGVPVLSCGQDNVAAFYKRDSGFRADYRLDEPAEQARFIRAKWDLGLAGGVVLSTPVPEAAAMPSAEIDALTTQALAEAAAQGITGKAVTPFLLARIKALTGGRSLATNIALVKHNAEVGARLALALAVTGSLASSGNPPVTP</sequence>
<keyword evidence="5 6" id="KW-0326">Glycosidase</keyword>
<evidence type="ECO:0000256" key="3">
    <source>
        <dbReference type="ARBA" id="ARBA00023211"/>
    </source>
</evidence>
<dbReference type="GO" id="GO:0046872">
    <property type="term" value="F:metal ion binding"/>
    <property type="evidence" value="ECO:0007669"/>
    <property type="project" value="UniProtKB-KW"/>
</dbReference>
<dbReference type="SUPFAM" id="SSF110581">
    <property type="entry name" value="Indigoidine synthase A-like"/>
    <property type="match status" value="1"/>
</dbReference>
<keyword evidence="1 6" id="KW-0479">Metal-binding</keyword>
<dbReference type="GO" id="GO:0016798">
    <property type="term" value="F:hydrolase activity, acting on glycosyl bonds"/>
    <property type="evidence" value="ECO:0007669"/>
    <property type="project" value="UniProtKB-KW"/>
</dbReference>
<dbReference type="InterPro" id="IPR022830">
    <property type="entry name" value="Indigdn_synthA-like"/>
</dbReference>
<dbReference type="GO" id="GO:0004730">
    <property type="term" value="F:pseudouridylate synthase activity"/>
    <property type="evidence" value="ECO:0007669"/>
    <property type="project" value="UniProtKB-UniRule"/>
</dbReference>
<dbReference type="KEGG" id="cox:E0W60_18025"/>
<gene>
    <name evidence="6" type="primary">psuG</name>
    <name evidence="7" type="ORF">E0W60_18025</name>
</gene>
<keyword evidence="2 6" id="KW-0378">Hydrolase</keyword>
<dbReference type="EC" id="4.2.1.70" evidence="6"/>
<evidence type="ECO:0000313" key="8">
    <source>
        <dbReference type="Proteomes" id="UP000295294"/>
    </source>
</evidence>
<dbReference type="AlphaFoldDB" id="A0A4P7LMM1"/>
<dbReference type="PANTHER" id="PTHR42909:SF1">
    <property type="entry name" value="CARBOHYDRATE KINASE PFKB DOMAIN-CONTAINING PROTEIN"/>
    <property type="match status" value="1"/>
</dbReference>
<reference evidence="7 8" key="1">
    <citation type="submission" date="2019-03" db="EMBL/GenBank/DDBJ databases">
        <title>Efficiently degradation of phenoxyalkanoic acid herbicides by Cupriavidus oxalaticus strain X32.</title>
        <authorList>
            <person name="Sheng X."/>
        </authorList>
    </citation>
    <scope>NUCLEOTIDE SEQUENCE [LARGE SCALE GENOMIC DNA]</scope>
    <source>
        <strain evidence="7 8">X32</strain>
    </source>
</reference>
<dbReference type="HAMAP" id="MF_01876">
    <property type="entry name" value="PsiMP_glycosidase"/>
    <property type="match status" value="1"/>
</dbReference>
<feature type="binding site" evidence="6">
    <location>
        <position position="143"/>
    </location>
    <ligand>
        <name>Mn(2+)</name>
        <dbReference type="ChEBI" id="CHEBI:29035"/>
    </ligand>
</feature>
<feature type="binding site" evidence="6">
    <location>
        <position position="91"/>
    </location>
    <ligand>
        <name>substrate</name>
    </ligand>
</feature>
<proteinExistence type="inferred from homology"/>
<dbReference type="EMBL" id="CP038635">
    <property type="protein sequence ID" value="QBY54893.1"/>
    <property type="molecule type" value="Genomic_DNA"/>
</dbReference>
<protein>
    <recommendedName>
        <fullName evidence="6">Pseudouridine-5'-phosphate glycosidase</fullName>
        <shortName evidence="6">PsiMP glycosidase</shortName>
        <ecNumber evidence="6">4.2.1.70</ecNumber>
    </recommendedName>
</protein>
<comment type="subunit">
    <text evidence="6">Homotrimer.</text>
</comment>
<accession>A0A4P7LMM1</accession>
<feature type="binding site" evidence="6">
    <location>
        <begin position="145"/>
        <end position="147"/>
    </location>
    <ligand>
        <name>substrate</name>
    </ligand>
</feature>
<dbReference type="GO" id="GO:0005737">
    <property type="term" value="C:cytoplasm"/>
    <property type="evidence" value="ECO:0007669"/>
    <property type="project" value="TreeGrafter"/>
</dbReference>